<gene>
    <name evidence="22" type="primary">cab39</name>
</gene>
<keyword evidence="8 20" id="KW-0812">Transmembrane</keyword>
<comment type="subunit">
    <text evidence="4">Component of a trimeric complex composed of STK11/LKB1, STRAD (STRADA or STRADB) and CAB39/MO25 (CAB39/MO25alpha or CAB39L/MO25beta): the complex tethers STK11/LKB1 in the cytoplasm and stimulates its catalytic activity.</text>
</comment>
<evidence type="ECO:0000256" key="20">
    <source>
        <dbReference type="SAM" id="Phobius"/>
    </source>
</evidence>
<dbReference type="PANTHER" id="PTHR10962:SF5">
    <property type="entry name" value="INTEGRAL MEMBRANE PROTEIN 2C"/>
    <property type="match status" value="1"/>
</dbReference>
<evidence type="ECO:0000256" key="17">
    <source>
        <dbReference type="ARBA" id="ARBA00037874"/>
    </source>
</evidence>
<evidence type="ECO:0000256" key="11">
    <source>
        <dbReference type="ARBA" id="ARBA00023136"/>
    </source>
</evidence>
<keyword evidence="13" id="KW-0325">Glycoprotein</keyword>
<evidence type="ECO:0000256" key="8">
    <source>
        <dbReference type="ARBA" id="ARBA00022692"/>
    </source>
</evidence>
<dbReference type="AlphaFoldDB" id="A0A8C5ANY2"/>
<comment type="similarity">
    <text evidence="3">Belongs to the Mo25 family.</text>
</comment>
<dbReference type="GO" id="GO:0070062">
    <property type="term" value="C:extracellular exosome"/>
    <property type="evidence" value="ECO:0007669"/>
    <property type="project" value="TreeGrafter"/>
</dbReference>
<protein>
    <recommendedName>
        <fullName evidence="19">Integral membrane protein 2C</fullName>
    </recommendedName>
</protein>
<evidence type="ECO:0000256" key="16">
    <source>
        <dbReference type="ARBA" id="ARBA00037782"/>
    </source>
</evidence>
<organism evidence="22 23">
    <name type="scientific">Gadus morhua</name>
    <name type="common">Atlantic cod</name>
    <dbReference type="NCBI Taxonomy" id="8049"/>
    <lineage>
        <taxon>Eukaryota</taxon>
        <taxon>Metazoa</taxon>
        <taxon>Chordata</taxon>
        <taxon>Craniata</taxon>
        <taxon>Vertebrata</taxon>
        <taxon>Euteleostomi</taxon>
        <taxon>Actinopterygii</taxon>
        <taxon>Neopterygii</taxon>
        <taxon>Teleostei</taxon>
        <taxon>Neoteleostei</taxon>
        <taxon>Acanthomorphata</taxon>
        <taxon>Zeiogadaria</taxon>
        <taxon>Gadariae</taxon>
        <taxon>Gadiformes</taxon>
        <taxon>Gadoidei</taxon>
        <taxon>Gadidae</taxon>
        <taxon>Gadus</taxon>
    </lineage>
</organism>
<comment type="similarity">
    <text evidence="2">Belongs to the ITM2 family.</text>
</comment>
<evidence type="ECO:0000256" key="5">
    <source>
        <dbReference type="ARBA" id="ARBA00022475"/>
    </source>
</evidence>
<dbReference type="PANTHER" id="PTHR10962">
    <property type="entry name" value="INTEGRAL TRANSMEMBRANE PROTEIN 2"/>
    <property type="match status" value="1"/>
</dbReference>
<dbReference type="Proteomes" id="UP000694546">
    <property type="component" value="Chromosome 16"/>
</dbReference>
<dbReference type="InterPro" id="IPR016024">
    <property type="entry name" value="ARM-type_fold"/>
</dbReference>
<dbReference type="GO" id="GO:0005794">
    <property type="term" value="C:Golgi apparatus"/>
    <property type="evidence" value="ECO:0007669"/>
    <property type="project" value="TreeGrafter"/>
</dbReference>
<keyword evidence="9" id="KW-0735">Signal-anchor</keyword>
<evidence type="ECO:0000256" key="13">
    <source>
        <dbReference type="ARBA" id="ARBA00023180"/>
    </source>
</evidence>
<evidence type="ECO:0000313" key="23">
    <source>
        <dbReference type="Proteomes" id="UP000694546"/>
    </source>
</evidence>
<feature type="domain" description="BRICHOS" evidence="21">
    <location>
        <begin position="329"/>
        <end position="423"/>
    </location>
</feature>
<dbReference type="PROSITE" id="PS50869">
    <property type="entry name" value="BRICHOS"/>
    <property type="match status" value="1"/>
</dbReference>
<evidence type="ECO:0000256" key="10">
    <source>
        <dbReference type="ARBA" id="ARBA00022989"/>
    </source>
</evidence>
<dbReference type="InterPro" id="IPR007084">
    <property type="entry name" value="BRICHOS_dom"/>
</dbReference>
<evidence type="ECO:0000256" key="3">
    <source>
        <dbReference type="ARBA" id="ARBA00011012"/>
    </source>
</evidence>
<feature type="transmembrane region" description="Helical" evidence="20">
    <location>
        <begin position="251"/>
        <end position="273"/>
    </location>
</feature>
<comment type="subcellular location">
    <subcellularLocation>
        <location evidence="1">Cell membrane</location>
        <topology evidence="1">Single-pass type II membrane protein</topology>
    </subcellularLocation>
    <subcellularLocation>
        <location evidence="17">Lysosome membrane</location>
        <topology evidence="17">Single-pass type II membrane protein</topology>
    </subcellularLocation>
</comment>
<comment type="function">
    <text evidence="16">Negative regulator of amyloid-beta peptide production. May inhibit the processing of APP by blocking its access to alpha- and beta-secretase. Binding to the beta-secretase-cleaved APP C-terminal fragment is negligible, suggesting that ITM2C is a poor gamma-secretase cleavage inhibitor. May play a role in TNF-induced cell death and neuronal differentiation.</text>
</comment>
<keyword evidence="23" id="KW-1185">Reference proteome</keyword>
<reference evidence="22" key="2">
    <citation type="submission" date="2025-09" db="UniProtKB">
        <authorList>
            <consortium name="Ensembl"/>
        </authorList>
    </citation>
    <scope>IDENTIFICATION</scope>
</reference>
<dbReference type="SMART" id="SM01039">
    <property type="entry name" value="BRICHOS"/>
    <property type="match status" value="1"/>
</dbReference>
<keyword evidence="12" id="KW-1015">Disulfide bond</keyword>
<comment type="subunit">
    <text evidence="18">Interacts with BACE1. Interacts with APP. Interacts with STMN2.</text>
</comment>
<reference evidence="22" key="1">
    <citation type="submission" date="2025-08" db="UniProtKB">
        <authorList>
            <consortium name="Ensembl"/>
        </authorList>
    </citation>
    <scope>IDENTIFICATION</scope>
</reference>
<evidence type="ECO:0000256" key="7">
    <source>
        <dbReference type="ARBA" id="ARBA00022685"/>
    </source>
</evidence>
<keyword evidence="10 20" id="KW-1133">Transmembrane helix</keyword>
<dbReference type="GO" id="GO:0005886">
    <property type="term" value="C:plasma membrane"/>
    <property type="evidence" value="ECO:0007669"/>
    <property type="project" value="UniProtKB-SubCell"/>
</dbReference>
<dbReference type="InterPro" id="IPR011989">
    <property type="entry name" value="ARM-like"/>
</dbReference>
<dbReference type="GeneTree" id="ENSGT00390000004360"/>
<proteinExistence type="inferred from homology"/>
<evidence type="ECO:0000256" key="2">
    <source>
        <dbReference type="ARBA" id="ARBA00006794"/>
    </source>
</evidence>
<dbReference type="Pfam" id="PF08569">
    <property type="entry name" value="Mo25"/>
    <property type="match status" value="1"/>
</dbReference>
<evidence type="ECO:0000256" key="6">
    <source>
        <dbReference type="ARBA" id="ARBA00022553"/>
    </source>
</evidence>
<dbReference type="Pfam" id="PF04089">
    <property type="entry name" value="BRICHOS"/>
    <property type="match status" value="1"/>
</dbReference>
<evidence type="ECO:0000256" key="14">
    <source>
        <dbReference type="ARBA" id="ARBA00023228"/>
    </source>
</evidence>
<dbReference type="Gene3D" id="1.25.10.10">
    <property type="entry name" value="Leucine-rich Repeat Variant"/>
    <property type="match status" value="1"/>
</dbReference>
<evidence type="ECO:0000256" key="18">
    <source>
        <dbReference type="ARBA" id="ARBA00038611"/>
    </source>
</evidence>
<evidence type="ECO:0000256" key="9">
    <source>
        <dbReference type="ARBA" id="ARBA00022968"/>
    </source>
</evidence>
<evidence type="ECO:0000256" key="12">
    <source>
        <dbReference type="ARBA" id="ARBA00023157"/>
    </source>
</evidence>
<keyword evidence="6" id="KW-0597">Phosphoprotein</keyword>
<dbReference type="InterPro" id="IPR040145">
    <property type="entry name" value="ITM2"/>
</dbReference>
<evidence type="ECO:0000256" key="1">
    <source>
        <dbReference type="ARBA" id="ARBA00004401"/>
    </source>
</evidence>
<dbReference type="GO" id="GO:0001540">
    <property type="term" value="F:amyloid-beta binding"/>
    <property type="evidence" value="ECO:0007669"/>
    <property type="project" value="TreeGrafter"/>
</dbReference>
<evidence type="ECO:0000256" key="15">
    <source>
        <dbReference type="ARBA" id="ARBA00025206"/>
    </source>
</evidence>
<dbReference type="Ensembl" id="ENSGMOT00000076455.1">
    <property type="protein sequence ID" value="ENSGMOP00000034185.1"/>
    <property type="gene ID" value="ENSGMOG00000029526.1"/>
</dbReference>
<dbReference type="GO" id="GO:0042985">
    <property type="term" value="P:negative regulation of amyloid precursor protein biosynthetic process"/>
    <property type="evidence" value="ECO:0007669"/>
    <property type="project" value="TreeGrafter"/>
</dbReference>
<dbReference type="SUPFAM" id="SSF48371">
    <property type="entry name" value="ARM repeat"/>
    <property type="match status" value="1"/>
</dbReference>
<dbReference type="InterPro" id="IPR013878">
    <property type="entry name" value="Mo25"/>
</dbReference>
<dbReference type="GO" id="GO:0005765">
    <property type="term" value="C:lysosomal membrane"/>
    <property type="evidence" value="ECO:0007669"/>
    <property type="project" value="UniProtKB-SubCell"/>
</dbReference>
<comment type="function">
    <text evidence="15">Component of a complex that binds and activates STK11/LKB1. In the complex, required to stabilize the interaction between CAB39/MO25 (CAB39/MO25alpha or CAB39L/MO25beta) and STK11/LKB1.</text>
</comment>
<keyword evidence="11 20" id="KW-0472">Membrane</keyword>
<evidence type="ECO:0000256" key="4">
    <source>
        <dbReference type="ARBA" id="ARBA00011749"/>
    </source>
</evidence>
<name>A0A8C5ANY2_GADMO</name>
<accession>A0A8C5ANY2</accession>
<keyword evidence="14" id="KW-0458">Lysosome</keyword>
<evidence type="ECO:0000256" key="19">
    <source>
        <dbReference type="ARBA" id="ARBA00040335"/>
    </source>
</evidence>
<evidence type="ECO:0000313" key="22">
    <source>
        <dbReference type="Ensembl" id="ENSGMOP00000034185.1"/>
    </source>
</evidence>
<keyword evidence="5" id="KW-1003">Cell membrane</keyword>
<keyword evidence="7" id="KW-0165">Cleavage on pair of basic residues</keyword>
<evidence type="ECO:0000259" key="21">
    <source>
        <dbReference type="PROSITE" id="PS50869"/>
    </source>
</evidence>
<sequence length="460" mass="53481">MPFPFGKSHKSPADIVKNLKDSMAVLEKHDISDKKAEKATEEVSKSLVAMKEILYGTNEKEPQTEAVAQLAQELYNSGLLSTLIADLQLIDFEGKKDVAQIFNNILRRQIGTRTPTVEYLCTQQNILFMLLKGYESPEIALNCGIMLRECVRHEPLAKITLWSEQFYDFFRYVEMSTFDIASDAFATFKDLLTRHKLLSAEFLEQHYDKFFSEYEKLLHSENYVTKRQSLKDDDDELVLPLRPRKSPLNGLCCLTFGLVVFMSGLVLASIYVYRYYFIPHMPEENLFHCRVLYEDSAYAPLLGRQELEENVGIYLDDNYEQITVPVPHFGGSDAADIIHDFHRGLTAYHDIALEKCYVIELNTTIVMPPRNLWELLINVKKGTYLPQTYIIHEEMVVTGKVHNMRQLGPYIYRLCNGRETYRLKRRSMRRRIDKREAKDCHHIRHFENTFVVETVICDDA</sequence>